<evidence type="ECO:0000313" key="2">
    <source>
        <dbReference type="EMBL" id="HIY64887.1"/>
    </source>
</evidence>
<dbReference type="PANTHER" id="PTHR46517">
    <property type="entry name" value="FRUCTOSE-2,6-BISPHOSPHATASE TIGAR"/>
    <property type="match status" value="1"/>
</dbReference>
<dbReference type="CDD" id="cd07067">
    <property type="entry name" value="HP_PGM_like"/>
    <property type="match status" value="1"/>
</dbReference>
<reference evidence="2" key="2">
    <citation type="submission" date="2021-04" db="EMBL/GenBank/DDBJ databases">
        <authorList>
            <person name="Gilroy R."/>
        </authorList>
    </citation>
    <scope>NUCLEOTIDE SEQUENCE</scope>
    <source>
        <strain evidence="2">ChiGjej1B1-98</strain>
    </source>
</reference>
<dbReference type="Gene3D" id="3.40.50.1240">
    <property type="entry name" value="Phosphoglycerate mutase-like"/>
    <property type="match status" value="1"/>
</dbReference>
<dbReference type="GO" id="GO:0005829">
    <property type="term" value="C:cytosol"/>
    <property type="evidence" value="ECO:0007669"/>
    <property type="project" value="TreeGrafter"/>
</dbReference>
<dbReference type="PANTHER" id="PTHR46517:SF1">
    <property type="entry name" value="FRUCTOSE-2,6-BISPHOSPHATASE TIGAR"/>
    <property type="match status" value="1"/>
</dbReference>
<dbReference type="Proteomes" id="UP000824005">
    <property type="component" value="Unassembled WGS sequence"/>
</dbReference>
<name>A0A9D1YTL0_9MICO</name>
<accession>A0A9D1YTL0</accession>
<protein>
    <submittedName>
        <fullName evidence="2">Histidine phosphatase family protein</fullName>
    </submittedName>
</protein>
<dbReference type="InterPro" id="IPR029033">
    <property type="entry name" value="His_PPase_superfam"/>
</dbReference>
<dbReference type="GO" id="GO:0045820">
    <property type="term" value="P:negative regulation of glycolytic process"/>
    <property type="evidence" value="ECO:0007669"/>
    <property type="project" value="TreeGrafter"/>
</dbReference>
<dbReference type="InterPro" id="IPR051695">
    <property type="entry name" value="Phosphoglycerate_Mutase"/>
</dbReference>
<organism evidence="2 3">
    <name type="scientific">Candidatus Agrococcus pullicola</name>
    <dbReference type="NCBI Taxonomy" id="2838429"/>
    <lineage>
        <taxon>Bacteria</taxon>
        <taxon>Bacillati</taxon>
        <taxon>Actinomycetota</taxon>
        <taxon>Actinomycetes</taxon>
        <taxon>Micrococcales</taxon>
        <taxon>Microbacteriaceae</taxon>
        <taxon>Agrococcus</taxon>
    </lineage>
</organism>
<dbReference type="Pfam" id="PF00300">
    <property type="entry name" value="His_Phos_1"/>
    <property type="match status" value="1"/>
</dbReference>
<keyword evidence="1" id="KW-0378">Hydrolase</keyword>
<dbReference type="AlphaFoldDB" id="A0A9D1YTL0"/>
<dbReference type="EMBL" id="DXDC01000032">
    <property type="protein sequence ID" value="HIY64887.1"/>
    <property type="molecule type" value="Genomic_DNA"/>
</dbReference>
<dbReference type="GO" id="GO:0004331">
    <property type="term" value="F:fructose-2,6-bisphosphate 2-phosphatase activity"/>
    <property type="evidence" value="ECO:0007669"/>
    <property type="project" value="TreeGrafter"/>
</dbReference>
<dbReference type="InterPro" id="IPR013078">
    <property type="entry name" value="His_Pase_superF_clade-1"/>
</dbReference>
<sequence>MQHVLVVTHPEATHHVDGLVGGWFDGPLTERGLYEAGQIAKRIRHVVPHDAESRIVASDLLRTRQTADAIGAELDAHPMFDAGLREKSYGDAEGRPQRWLSERFIHPPRIGDRLHHDEGIDNGETKLEWIERVYAAVETVEETPADFRIIVTHAGTANWVIAAWMRIPVQGCSYAAFNIPSGSITMLREDDVFHNRTLVDLGDRSFLRNTTD</sequence>
<evidence type="ECO:0000313" key="3">
    <source>
        <dbReference type="Proteomes" id="UP000824005"/>
    </source>
</evidence>
<dbReference type="GO" id="GO:0043456">
    <property type="term" value="P:regulation of pentose-phosphate shunt"/>
    <property type="evidence" value="ECO:0007669"/>
    <property type="project" value="TreeGrafter"/>
</dbReference>
<gene>
    <name evidence="2" type="ORF">H9830_01255</name>
</gene>
<evidence type="ECO:0000256" key="1">
    <source>
        <dbReference type="ARBA" id="ARBA00022801"/>
    </source>
</evidence>
<comment type="caution">
    <text evidence="2">The sequence shown here is derived from an EMBL/GenBank/DDBJ whole genome shotgun (WGS) entry which is preliminary data.</text>
</comment>
<dbReference type="SUPFAM" id="SSF53254">
    <property type="entry name" value="Phosphoglycerate mutase-like"/>
    <property type="match status" value="1"/>
</dbReference>
<dbReference type="SMART" id="SM00855">
    <property type="entry name" value="PGAM"/>
    <property type="match status" value="1"/>
</dbReference>
<reference evidence="2" key="1">
    <citation type="journal article" date="2021" name="PeerJ">
        <title>Extensive microbial diversity within the chicken gut microbiome revealed by metagenomics and culture.</title>
        <authorList>
            <person name="Gilroy R."/>
            <person name="Ravi A."/>
            <person name="Getino M."/>
            <person name="Pursley I."/>
            <person name="Horton D.L."/>
            <person name="Alikhan N.F."/>
            <person name="Baker D."/>
            <person name="Gharbi K."/>
            <person name="Hall N."/>
            <person name="Watson M."/>
            <person name="Adriaenssens E.M."/>
            <person name="Foster-Nyarko E."/>
            <person name="Jarju S."/>
            <person name="Secka A."/>
            <person name="Antonio M."/>
            <person name="Oren A."/>
            <person name="Chaudhuri R.R."/>
            <person name="La Ragione R."/>
            <person name="Hildebrand F."/>
            <person name="Pallen M.J."/>
        </authorList>
    </citation>
    <scope>NUCLEOTIDE SEQUENCE</scope>
    <source>
        <strain evidence="2">ChiGjej1B1-98</strain>
    </source>
</reference>
<proteinExistence type="predicted"/>